<proteinExistence type="predicted"/>
<feature type="region of interest" description="Disordered" evidence="1">
    <location>
        <begin position="1"/>
        <end position="20"/>
    </location>
</feature>
<reference evidence="2 3" key="1">
    <citation type="submission" date="2017-09" db="EMBL/GenBank/DDBJ databases">
        <title>Complete genome sequence of Verrucomicrobial strain HZ-65, isolated from freshwater.</title>
        <authorList>
            <person name="Choi A."/>
        </authorList>
    </citation>
    <scope>NUCLEOTIDE SEQUENCE [LARGE SCALE GENOMIC DNA]</scope>
    <source>
        <strain evidence="2 3">HZ-65</strain>
    </source>
</reference>
<dbReference type="Proteomes" id="UP000217265">
    <property type="component" value="Chromosome"/>
</dbReference>
<name>A0A290Q7V3_9BACT</name>
<feature type="region of interest" description="Disordered" evidence="1">
    <location>
        <begin position="69"/>
        <end position="95"/>
    </location>
</feature>
<accession>A0A290Q7V3</accession>
<evidence type="ECO:0000313" key="2">
    <source>
        <dbReference type="EMBL" id="ATC64729.1"/>
    </source>
</evidence>
<protein>
    <submittedName>
        <fullName evidence="2">Uncharacterized protein</fullName>
    </submittedName>
</protein>
<evidence type="ECO:0000256" key="1">
    <source>
        <dbReference type="SAM" id="MobiDB-lite"/>
    </source>
</evidence>
<gene>
    <name evidence="2" type="ORF">CMV30_12585</name>
</gene>
<dbReference type="EMBL" id="CP023344">
    <property type="protein sequence ID" value="ATC64729.1"/>
    <property type="molecule type" value="Genomic_DNA"/>
</dbReference>
<dbReference type="KEGG" id="vbh:CMV30_12585"/>
<keyword evidence="3" id="KW-1185">Reference proteome</keyword>
<evidence type="ECO:0000313" key="3">
    <source>
        <dbReference type="Proteomes" id="UP000217265"/>
    </source>
</evidence>
<dbReference type="AlphaFoldDB" id="A0A290Q7V3"/>
<organism evidence="2 3">
    <name type="scientific">Nibricoccus aquaticus</name>
    <dbReference type="NCBI Taxonomy" id="2576891"/>
    <lineage>
        <taxon>Bacteria</taxon>
        <taxon>Pseudomonadati</taxon>
        <taxon>Verrucomicrobiota</taxon>
        <taxon>Opitutia</taxon>
        <taxon>Opitutales</taxon>
        <taxon>Opitutaceae</taxon>
        <taxon>Nibricoccus</taxon>
    </lineage>
</organism>
<sequence>MEADHAAQAVNDVGKQGKIHSHAQGATLWPLGEAPFEMVDCFVPATIDHSTEKSMVIAIETEFSETTKVSEEYHDHHAGHRPKCTATAKDSRKTE</sequence>